<reference evidence="4 5" key="1">
    <citation type="submission" date="2012-10" db="EMBL/GenBank/DDBJ databases">
        <authorList>
            <person name="Zafar N."/>
            <person name="Inman J."/>
            <person name="Hall N."/>
            <person name="Lorenzi H."/>
            <person name="Caler E."/>
        </authorList>
    </citation>
    <scope>NUCLEOTIDE SEQUENCE [LARGE SCALE GENOMIC DNA]</scope>
    <source>
        <strain evidence="4 5">IP1</strain>
    </source>
</reference>
<evidence type="ECO:0000313" key="5">
    <source>
        <dbReference type="Proteomes" id="UP000014680"/>
    </source>
</evidence>
<evidence type="ECO:0000256" key="1">
    <source>
        <dbReference type="RuleBase" id="RU004273"/>
    </source>
</evidence>
<evidence type="ECO:0000313" key="4">
    <source>
        <dbReference type="EMBL" id="ELP88307.1"/>
    </source>
</evidence>
<dbReference type="SUPFAM" id="SSF56300">
    <property type="entry name" value="Metallo-dependent phosphatases"/>
    <property type="match status" value="1"/>
</dbReference>
<keyword evidence="1" id="KW-0378">Hydrolase</keyword>
<gene>
    <name evidence="4" type="ORF">EIN_227100</name>
</gene>
<dbReference type="GO" id="GO:0097720">
    <property type="term" value="P:calcineurin-mediated signaling"/>
    <property type="evidence" value="ECO:0007669"/>
    <property type="project" value="InterPro"/>
</dbReference>
<organism evidence="4 5">
    <name type="scientific">Entamoeba invadens IP1</name>
    <dbReference type="NCBI Taxonomy" id="370355"/>
    <lineage>
        <taxon>Eukaryota</taxon>
        <taxon>Amoebozoa</taxon>
        <taxon>Evosea</taxon>
        <taxon>Archamoebae</taxon>
        <taxon>Mastigamoebida</taxon>
        <taxon>Entamoebidae</taxon>
        <taxon>Entamoeba</taxon>
    </lineage>
</organism>
<protein>
    <recommendedName>
        <fullName evidence="1">Serine/threonine-protein phosphatase</fullName>
        <ecNumber evidence="1">3.1.3.16</ecNumber>
    </recommendedName>
</protein>
<dbReference type="InterPro" id="IPR043360">
    <property type="entry name" value="PP2B"/>
</dbReference>
<dbReference type="PANTHER" id="PTHR45673">
    <property type="entry name" value="SERINE/THREONINE-PROTEIN PHOSPHATASE 2B CATALYTIC SUBUNIT 1-RELATED"/>
    <property type="match status" value="1"/>
</dbReference>
<dbReference type="GeneID" id="14887032"/>
<dbReference type="SMART" id="SM00156">
    <property type="entry name" value="PP2Ac"/>
    <property type="match status" value="1"/>
</dbReference>
<dbReference type="GO" id="GO:0033192">
    <property type="term" value="F:calmodulin-dependent protein phosphatase activity"/>
    <property type="evidence" value="ECO:0007669"/>
    <property type="project" value="InterPro"/>
</dbReference>
<evidence type="ECO:0000256" key="2">
    <source>
        <dbReference type="SAM" id="MobiDB-lite"/>
    </source>
</evidence>
<dbReference type="KEGG" id="eiv:EIN_227100"/>
<feature type="region of interest" description="Disordered" evidence="2">
    <location>
        <begin position="375"/>
        <end position="439"/>
    </location>
</feature>
<accession>A0A0A1U2M2</accession>
<comment type="catalytic activity">
    <reaction evidence="1">
        <text>O-phospho-L-threonyl-[protein] + H2O = L-threonyl-[protein] + phosphate</text>
        <dbReference type="Rhea" id="RHEA:47004"/>
        <dbReference type="Rhea" id="RHEA-COMP:11060"/>
        <dbReference type="Rhea" id="RHEA-COMP:11605"/>
        <dbReference type="ChEBI" id="CHEBI:15377"/>
        <dbReference type="ChEBI" id="CHEBI:30013"/>
        <dbReference type="ChEBI" id="CHEBI:43474"/>
        <dbReference type="ChEBI" id="CHEBI:61977"/>
        <dbReference type="EC" id="3.1.3.16"/>
    </reaction>
</comment>
<dbReference type="RefSeq" id="XP_004255078.1">
    <property type="nucleotide sequence ID" value="XM_004255030.1"/>
</dbReference>
<dbReference type="PRINTS" id="PR00114">
    <property type="entry name" value="STPHPHTASE"/>
</dbReference>
<name>A0A0A1U2M2_ENTIV</name>
<dbReference type="OrthoDB" id="5593063at2759"/>
<dbReference type="AlphaFoldDB" id="A0A0A1U2M2"/>
<comment type="similarity">
    <text evidence="1">Belongs to the PPP phosphatase family.</text>
</comment>
<sequence>MPKKQLVYPKTLDPSFLDVLHNHFMHDGVLSKECVTTLLFEVQKVLKSEPNLLRIKEDTLIYGDYHGQYFDCIEQRDDEFWTDTAHCSLYLGDYVDRGTMSCEVVITLLFMKLITPNKVYLLRGNHETRKMTERFGFKSECMVKYDFEIYNLFISTFECLPLAATITRGIGEFFCCHGGISPDLNKIEEIDKIYRFTEVPSKGLFCDLLWSDPFVPEPGQKNKEITTLHFVKNVYRGCSYIYGVEAMKDFLKNNELNLLIRGHQCFDSGIFAHTFGFPEQTPLALTVFGATRYQRNSKAGCVMIEEKDVKIRRYDSTTIQKHFEKDFGGIFVDSIFGLGNMLQEIGFSLFELCYYYDDDLKKCASDEKIAEDQFVVFDSDDQTSGDENGCDDSGGSDSDTSSSSSGSSDSSTQSSSDSSLEEPQDIHMEPKSINTDQNTIVPQISTVENHPKEEKIENLQTKPEPLAVPTPISFLNDHLTKLAISSRIVNLYQTIHHSRTNTLFCLSKFKPPQSPLPQKLTTSKSIATTRPLLCSLSITLNIR</sequence>
<dbReference type="VEuPathDB" id="AmoebaDB:EIN_227100"/>
<dbReference type="EMBL" id="KB206756">
    <property type="protein sequence ID" value="ELP88307.1"/>
    <property type="molecule type" value="Genomic_DNA"/>
</dbReference>
<feature type="compositionally biased region" description="Acidic residues" evidence="2">
    <location>
        <begin position="378"/>
        <end position="390"/>
    </location>
</feature>
<dbReference type="EC" id="3.1.3.16" evidence="1"/>
<feature type="compositionally biased region" description="Low complexity" evidence="2">
    <location>
        <begin position="391"/>
        <end position="418"/>
    </location>
</feature>
<evidence type="ECO:0000259" key="3">
    <source>
        <dbReference type="PROSITE" id="PS00125"/>
    </source>
</evidence>
<dbReference type="Gene3D" id="3.60.21.10">
    <property type="match status" value="1"/>
</dbReference>
<dbReference type="Proteomes" id="UP000014680">
    <property type="component" value="Unassembled WGS sequence"/>
</dbReference>
<dbReference type="Pfam" id="PF00149">
    <property type="entry name" value="Metallophos"/>
    <property type="match status" value="1"/>
</dbReference>
<proteinExistence type="inferred from homology"/>
<feature type="domain" description="Serine/threonine specific protein phosphatases" evidence="3">
    <location>
        <begin position="122"/>
        <end position="127"/>
    </location>
</feature>
<dbReference type="InterPro" id="IPR004843">
    <property type="entry name" value="Calcineurin-like_PHP"/>
</dbReference>
<dbReference type="InterPro" id="IPR006186">
    <property type="entry name" value="Ser/Thr-sp_prot-phosphatase"/>
</dbReference>
<keyword evidence="5" id="KW-1185">Reference proteome</keyword>
<dbReference type="InterPro" id="IPR029052">
    <property type="entry name" value="Metallo-depent_PP-like"/>
</dbReference>
<dbReference type="PROSITE" id="PS00125">
    <property type="entry name" value="SER_THR_PHOSPHATASE"/>
    <property type="match status" value="1"/>
</dbReference>